<dbReference type="EMBL" id="LR899010">
    <property type="protein sequence ID" value="CAD7080481.1"/>
    <property type="molecule type" value="Genomic_DNA"/>
</dbReference>
<accession>A0A7R8YP92</accession>
<evidence type="ECO:0000313" key="2">
    <source>
        <dbReference type="Proteomes" id="UP000594454"/>
    </source>
</evidence>
<name>A0A7R8YP92_HERIL</name>
<dbReference type="OrthoDB" id="10518336at2759"/>
<evidence type="ECO:0000313" key="1">
    <source>
        <dbReference type="EMBL" id="CAD7080481.1"/>
    </source>
</evidence>
<gene>
    <name evidence="1" type="ORF">HERILL_LOCUS3634</name>
</gene>
<organism evidence="1 2">
    <name type="scientific">Hermetia illucens</name>
    <name type="common">Black soldier fly</name>
    <dbReference type="NCBI Taxonomy" id="343691"/>
    <lineage>
        <taxon>Eukaryota</taxon>
        <taxon>Metazoa</taxon>
        <taxon>Ecdysozoa</taxon>
        <taxon>Arthropoda</taxon>
        <taxon>Hexapoda</taxon>
        <taxon>Insecta</taxon>
        <taxon>Pterygota</taxon>
        <taxon>Neoptera</taxon>
        <taxon>Endopterygota</taxon>
        <taxon>Diptera</taxon>
        <taxon>Brachycera</taxon>
        <taxon>Stratiomyomorpha</taxon>
        <taxon>Stratiomyidae</taxon>
        <taxon>Hermetiinae</taxon>
        <taxon>Hermetia</taxon>
    </lineage>
</organism>
<sequence>MECQVLGEKRSLFCERYTNIFKRHQNFDKVQSVLYQSNQGASFYSSGFGNDGVVILGDQVRCGSLACPPESTGCFLQKKTDPNNTRFVNVLQRCVGRGGAVTKETNERVEVQDGQYYDTVVSIGNGGFNNVIVGDNLDPEKKAEIERQVHQLTSQINQEVQANVGQALRDLDKRLKHLDDILRNI</sequence>
<dbReference type="Proteomes" id="UP000594454">
    <property type="component" value="Chromosome 2"/>
</dbReference>
<keyword evidence="2" id="KW-1185">Reference proteome</keyword>
<dbReference type="AlphaFoldDB" id="A0A7R8YP92"/>
<protein>
    <submittedName>
        <fullName evidence="1">Uncharacterized protein</fullName>
    </submittedName>
</protein>
<reference evidence="1 2" key="1">
    <citation type="submission" date="2020-11" db="EMBL/GenBank/DDBJ databases">
        <authorList>
            <person name="Wallbank WR R."/>
            <person name="Pardo Diaz C."/>
            <person name="Kozak K."/>
            <person name="Martin S."/>
            <person name="Jiggins C."/>
            <person name="Moest M."/>
            <person name="Warren A I."/>
            <person name="Generalovic N T."/>
            <person name="Byers J.R.P. K."/>
            <person name="Montejo-Kovacevich G."/>
            <person name="Yen C E."/>
        </authorList>
    </citation>
    <scope>NUCLEOTIDE SEQUENCE [LARGE SCALE GENOMIC DNA]</scope>
</reference>
<proteinExistence type="predicted"/>
<dbReference type="InParanoid" id="A0A7R8YP92"/>